<proteinExistence type="predicted"/>
<comment type="caution">
    <text evidence="2">The sequence shown here is derived from an EMBL/GenBank/DDBJ whole genome shotgun (WGS) entry which is preliminary data.</text>
</comment>
<name>A0A6G1X4R5_9BACI</name>
<dbReference type="Proteomes" id="UP000480185">
    <property type="component" value="Unassembled WGS sequence"/>
</dbReference>
<feature type="chain" id="PRO_5026070669" evidence="1">
    <location>
        <begin position="26"/>
        <end position="104"/>
    </location>
</feature>
<dbReference type="RefSeq" id="WP_153727806.1">
    <property type="nucleotide sequence ID" value="NZ_WJNH01000003.1"/>
</dbReference>
<organism evidence="2 3">
    <name type="scientific">Salinibacillus xinjiangensis</name>
    <dbReference type="NCBI Taxonomy" id="1229268"/>
    <lineage>
        <taxon>Bacteria</taxon>
        <taxon>Bacillati</taxon>
        <taxon>Bacillota</taxon>
        <taxon>Bacilli</taxon>
        <taxon>Bacillales</taxon>
        <taxon>Bacillaceae</taxon>
        <taxon>Salinibacillus</taxon>
    </lineage>
</organism>
<evidence type="ECO:0000313" key="2">
    <source>
        <dbReference type="EMBL" id="MRG85870.1"/>
    </source>
</evidence>
<feature type="signal peptide" evidence="1">
    <location>
        <begin position="1"/>
        <end position="25"/>
    </location>
</feature>
<dbReference type="AlphaFoldDB" id="A0A6G1X4R5"/>
<evidence type="ECO:0000256" key="1">
    <source>
        <dbReference type="SAM" id="SignalP"/>
    </source>
</evidence>
<protein>
    <submittedName>
        <fullName evidence="2">Uncharacterized protein</fullName>
    </submittedName>
</protein>
<keyword evidence="1" id="KW-0732">Signal</keyword>
<gene>
    <name evidence="2" type="ORF">GH754_05905</name>
</gene>
<accession>A0A6G1X4R5</accession>
<evidence type="ECO:0000313" key="3">
    <source>
        <dbReference type="Proteomes" id="UP000480185"/>
    </source>
</evidence>
<reference evidence="2 3" key="1">
    <citation type="submission" date="2019-11" db="EMBL/GenBank/DDBJ databases">
        <authorList>
            <person name="Li J."/>
        </authorList>
    </citation>
    <scope>NUCLEOTIDE SEQUENCE [LARGE SCALE GENOMIC DNA]</scope>
    <source>
        <strain evidence="2 3">J4</strain>
    </source>
</reference>
<sequence>MRRRIYRIGFFITSLSILFSPIQLAAEEDDGVQGIHHDWEEVHRHQEEKLVDTFKKKIKTLVSHHYHDYHVYRTITVYTYKCNLHGEYKTKADISDKRVEKQPH</sequence>
<dbReference type="OrthoDB" id="9856109at2"/>
<dbReference type="EMBL" id="WJNH01000003">
    <property type="protein sequence ID" value="MRG85870.1"/>
    <property type="molecule type" value="Genomic_DNA"/>
</dbReference>
<keyword evidence="3" id="KW-1185">Reference proteome</keyword>